<dbReference type="SUPFAM" id="SSF55729">
    <property type="entry name" value="Acyl-CoA N-acyltransferases (Nat)"/>
    <property type="match status" value="1"/>
</dbReference>
<protein>
    <submittedName>
        <fullName evidence="2">GNAT family N-acetyltransferase</fullName>
    </submittedName>
</protein>
<keyword evidence="3" id="KW-1185">Reference proteome</keyword>
<dbReference type="Pfam" id="PF00583">
    <property type="entry name" value="Acetyltransf_1"/>
    <property type="match status" value="1"/>
</dbReference>
<comment type="caution">
    <text evidence="2">The sequence shown here is derived from an EMBL/GenBank/DDBJ whole genome shotgun (WGS) entry which is preliminary data.</text>
</comment>
<evidence type="ECO:0000313" key="2">
    <source>
        <dbReference type="EMBL" id="MDN7241058.1"/>
    </source>
</evidence>
<dbReference type="PROSITE" id="PS51186">
    <property type="entry name" value="GNAT"/>
    <property type="match status" value="1"/>
</dbReference>
<evidence type="ECO:0000313" key="3">
    <source>
        <dbReference type="Proteomes" id="UP001172055"/>
    </source>
</evidence>
<name>A0ABT8N014_9BACL</name>
<feature type="domain" description="N-acetyltransferase" evidence="1">
    <location>
        <begin position="1"/>
        <end position="165"/>
    </location>
</feature>
<sequence>MEIRIMTADDASAYYALRIEALRLAPDAFSTRLEDALNRPIEKTKENLSLEYAVTFGAYIDEKLVGNVTLSRNTSPNMNHRASVYAVYVTPEARGMGTARRLMEELIAYAESWSGLEKLDLMVASHNEPAKKLYNALGFEKYGVDVKAMKTKEKYIDEDLMVKFL</sequence>
<dbReference type="RefSeq" id="WP_301722891.1">
    <property type="nucleotide sequence ID" value="NZ_JAUJWV010000001.1"/>
</dbReference>
<gene>
    <name evidence="2" type="ORF">QWY14_04610</name>
</gene>
<dbReference type="PANTHER" id="PTHR43617:SF33">
    <property type="entry name" value="SPORE COAT POLYSACCHARIDE BIOSYNTHESIS PROTEIN SPSD"/>
    <property type="match status" value="1"/>
</dbReference>
<evidence type="ECO:0000259" key="1">
    <source>
        <dbReference type="PROSITE" id="PS51186"/>
    </source>
</evidence>
<proteinExistence type="predicted"/>
<dbReference type="EMBL" id="JAUJWV010000001">
    <property type="protein sequence ID" value="MDN7241058.1"/>
    <property type="molecule type" value="Genomic_DNA"/>
</dbReference>
<organism evidence="2 3">
    <name type="scientific">Planococcus shixiaomingii</name>
    <dbReference type="NCBI Taxonomy" id="3058393"/>
    <lineage>
        <taxon>Bacteria</taxon>
        <taxon>Bacillati</taxon>
        <taxon>Bacillota</taxon>
        <taxon>Bacilli</taxon>
        <taxon>Bacillales</taxon>
        <taxon>Caryophanaceae</taxon>
        <taxon>Planococcus</taxon>
    </lineage>
</organism>
<dbReference type="Gene3D" id="3.40.630.30">
    <property type="match status" value="1"/>
</dbReference>
<accession>A0ABT8N014</accession>
<dbReference type="InterPro" id="IPR016181">
    <property type="entry name" value="Acyl_CoA_acyltransferase"/>
</dbReference>
<dbReference type="InterPro" id="IPR000182">
    <property type="entry name" value="GNAT_dom"/>
</dbReference>
<dbReference type="InterPro" id="IPR050276">
    <property type="entry name" value="MshD_Acetyltransferase"/>
</dbReference>
<dbReference type="Proteomes" id="UP001172055">
    <property type="component" value="Unassembled WGS sequence"/>
</dbReference>
<dbReference type="PANTHER" id="PTHR43617">
    <property type="entry name" value="L-AMINO ACID N-ACETYLTRANSFERASE"/>
    <property type="match status" value="1"/>
</dbReference>
<reference evidence="2 3" key="1">
    <citation type="submission" date="2023-06" db="EMBL/GenBank/DDBJ databases">
        <title>Novel species in genus Planococcus.</title>
        <authorList>
            <person name="Ning S."/>
        </authorList>
    </citation>
    <scope>NUCLEOTIDE SEQUENCE [LARGE SCALE GENOMIC DNA]</scope>
    <source>
        <strain evidence="2 3">N028</strain>
    </source>
</reference>
<dbReference type="CDD" id="cd04301">
    <property type="entry name" value="NAT_SF"/>
    <property type="match status" value="1"/>
</dbReference>